<dbReference type="PANTHER" id="PTHR38600">
    <property type="entry name" value="TRANSCRIPTIONAL REGULATORY PROTEIN"/>
    <property type="match status" value="1"/>
</dbReference>
<keyword evidence="3" id="KW-1185">Reference proteome</keyword>
<dbReference type="AlphaFoldDB" id="A0A3M0C015"/>
<dbReference type="Proteomes" id="UP000271227">
    <property type="component" value="Unassembled WGS sequence"/>
</dbReference>
<dbReference type="SUPFAM" id="SSF46785">
    <property type="entry name" value="Winged helix' DNA-binding domain"/>
    <property type="match status" value="1"/>
</dbReference>
<dbReference type="CDD" id="cd00090">
    <property type="entry name" value="HTH_ARSR"/>
    <property type="match status" value="1"/>
</dbReference>
<dbReference type="SMART" id="SM00418">
    <property type="entry name" value="HTH_ARSR"/>
    <property type="match status" value="1"/>
</dbReference>
<dbReference type="InterPro" id="IPR001845">
    <property type="entry name" value="HTH_ArsR_DNA-bd_dom"/>
</dbReference>
<dbReference type="PANTHER" id="PTHR38600:SF2">
    <property type="entry name" value="SLL0088 PROTEIN"/>
    <property type="match status" value="1"/>
</dbReference>
<evidence type="ECO:0000313" key="2">
    <source>
        <dbReference type="EMBL" id="RMB01967.1"/>
    </source>
</evidence>
<evidence type="ECO:0000313" key="3">
    <source>
        <dbReference type="Proteomes" id="UP000271227"/>
    </source>
</evidence>
<feature type="domain" description="HTH arsR-type" evidence="1">
    <location>
        <begin position="4"/>
        <end position="98"/>
    </location>
</feature>
<proteinExistence type="predicted"/>
<dbReference type="NCBIfam" id="NF033788">
    <property type="entry name" value="HTH_metalloreg"/>
    <property type="match status" value="1"/>
</dbReference>
<dbReference type="InterPro" id="IPR036388">
    <property type="entry name" value="WH-like_DNA-bd_sf"/>
</dbReference>
<dbReference type="InParanoid" id="A0A3M0C015"/>
<organism evidence="2 3">
    <name type="scientific">Eilatimonas milleporae</name>
    <dbReference type="NCBI Taxonomy" id="911205"/>
    <lineage>
        <taxon>Bacteria</taxon>
        <taxon>Pseudomonadati</taxon>
        <taxon>Pseudomonadota</taxon>
        <taxon>Alphaproteobacteria</taxon>
        <taxon>Kordiimonadales</taxon>
        <taxon>Kordiimonadaceae</taxon>
        <taxon>Eilatimonas</taxon>
    </lineage>
</organism>
<name>A0A3M0C015_9PROT</name>
<dbReference type="Gene3D" id="1.10.10.10">
    <property type="entry name" value="Winged helix-like DNA-binding domain superfamily/Winged helix DNA-binding domain"/>
    <property type="match status" value="1"/>
</dbReference>
<dbReference type="FunCoup" id="A0A3M0C015">
    <property type="interactions" value="244"/>
</dbReference>
<dbReference type="GO" id="GO:0003700">
    <property type="term" value="F:DNA-binding transcription factor activity"/>
    <property type="evidence" value="ECO:0007669"/>
    <property type="project" value="InterPro"/>
</dbReference>
<reference evidence="2 3" key="1">
    <citation type="submission" date="2018-10" db="EMBL/GenBank/DDBJ databases">
        <title>Genomic Encyclopedia of Archaeal and Bacterial Type Strains, Phase II (KMG-II): from individual species to whole genera.</title>
        <authorList>
            <person name="Goeker M."/>
        </authorList>
    </citation>
    <scope>NUCLEOTIDE SEQUENCE [LARGE SCALE GENOMIC DNA]</scope>
    <source>
        <strain evidence="2 3">DSM 25217</strain>
    </source>
</reference>
<accession>A0A3M0C015</accession>
<dbReference type="PRINTS" id="PR00778">
    <property type="entry name" value="HTHARSR"/>
</dbReference>
<comment type="caution">
    <text evidence="2">The sequence shown here is derived from an EMBL/GenBank/DDBJ whole genome shotgun (WGS) entry which is preliminary data.</text>
</comment>
<evidence type="ECO:0000259" key="1">
    <source>
        <dbReference type="PROSITE" id="PS50987"/>
    </source>
</evidence>
<sequence length="118" mass="13248">MVFHMENYSASLDSSFHALSDPTRRAVLARLVLGNAPVKELAEPFEMGLPSFMKHLKVLEESGLIETEKKGRVRTCRLNSKQLAATEAWLAEQRAIWEGRTDRLAEYVEANQSKGSLS</sequence>
<protein>
    <submittedName>
        <fullName evidence="2">ArsR family transcriptional regulator</fullName>
    </submittedName>
</protein>
<dbReference type="PROSITE" id="PS50987">
    <property type="entry name" value="HTH_ARSR_2"/>
    <property type="match status" value="1"/>
</dbReference>
<dbReference type="Pfam" id="PF12840">
    <property type="entry name" value="HTH_20"/>
    <property type="match status" value="1"/>
</dbReference>
<dbReference type="InterPro" id="IPR036390">
    <property type="entry name" value="WH_DNA-bd_sf"/>
</dbReference>
<gene>
    <name evidence="2" type="ORF">BXY39_3477</name>
</gene>
<dbReference type="InterPro" id="IPR011991">
    <property type="entry name" value="ArsR-like_HTH"/>
</dbReference>
<dbReference type="EMBL" id="REFR01000015">
    <property type="protein sequence ID" value="RMB01967.1"/>
    <property type="molecule type" value="Genomic_DNA"/>
</dbReference>